<dbReference type="RefSeq" id="WP_378600361.1">
    <property type="nucleotide sequence ID" value="NZ_JBHSQN010000002.1"/>
</dbReference>
<protein>
    <submittedName>
        <fullName evidence="1">Uncharacterized protein</fullName>
    </submittedName>
</protein>
<keyword evidence="2" id="KW-1185">Reference proteome</keyword>
<name>A0ABW1JN50_9NOCA</name>
<evidence type="ECO:0000313" key="1">
    <source>
        <dbReference type="EMBL" id="MFC6010440.1"/>
    </source>
</evidence>
<dbReference type="EMBL" id="JBHSQN010000002">
    <property type="protein sequence ID" value="MFC6010440.1"/>
    <property type="molecule type" value="Genomic_DNA"/>
</dbReference>
<reference evidence="2" key="1">
    <citation type="journal article" date="2019" name="Int. J. Syst. Evol. Microbiol.">
        <title>The Global Catalogue of Microorganisms (GCM) 10K type strain sequencing project: providing services to taxonomists for standard genome sequencing and annotation.</title>
        <authorList>
            <consortium name="The Broad Institute Genomics Platform"/>
            <consortium name="The Broad Institute Genome Sequencing Center for Infectious Disease"/>
            <person name="Wu L."/>
            <person name="Ma J."/>
        </authorList>
    </citation>
    <scope>NUCLEOTIDE SEQUENCE [LARGE SCALE GENOMIC DNA]</scope>
    <source>
        <strain evidence="2">CCUG 36956</strain>
    </source>
</reference>
<accession>A0ABW1JN50</accession>
<sequence length="292" mass="32874">MQLSDAAMFARQRVADVRDDPEARSRSLCHLYDDGEFRSRRLPFRRAATAFLRWQVQRGLLHPPTDPHPGSPWWRAVNEQLLRDGWESRALAEGFAGTPSSPSVELSTRFVAEPTATNWYRAHNSSIVAGYLANHALAHQESRTERFFMNLVLLRVLYAHALVAAPRLALGWLSPVAPLLGDPRLGMTGLFLSISRILPDRYPLSDDVETYIDNEHGFGRLLDIGIITPRVHQLYAWSATDLDQPALRTLLCDDVPVYAWPADDSAPWHPTPTRAARTARRLIAPRPEYGIG</sequence>
<gene>
    <name evidence="1" type="ORF">ACFP3H_05205</name>
</gene>
<comment type="caution">
    <text evidence="1">The sequence shown here is derived from an EMBL/GenBank/DDBJ whole genome shotgun (WGS) entry which is preliminary data.</text>
</comment>
<dbReference type="Proteomes" id="UP001596223">
    <property type="component" value="Unassembled WGS sequence"/>
</dbReference>
<organism evidence="1 2">
    <name type="scientific">Nocardia lasii</name>
    <dbReference type="NCBI Taxonomy" id="1616107"/>
    <lineage>
        <taxon>Bacteria</taxon>
        <taxon>Bacillati</taxon>
        <taxon>Actinomycetota</taxon>
        <taxon>Actinomycetes</taxon>
        <taxon>Mycobacteriales</taxon>
        <taxon>Nocardiaceae</taxon>
        <taxon>Nocardia</taxon>
    </lineage>
</organism>
<evidence type="ECO:0000313" key="2">
    <source>
        <dbReference type="Proteomes" id="UP001596223"/>
    </source>
</evidence>
<proteinExistence type="predicted"/>